<evidence type="ECO:0000256" key="1">
    <source>
        <dbReference type="ARBA" id="ARBA00004651"/>
    </source>
</evidence>
<keyword evidence="5 7" id="KW-1133">Transmembrane helix</keyword>
<feature type="transmembrane region" description="Helical" evidence="7">
    <location>
        <begin position="48"/>
        <end position="65"/>
    </location>
</feature>
<evidence type="ECO:0000256" key="6">
    <source>
        <dbReference type="ARBA" id="ARBA00023136"/>
    </source>
</evidence>
<keyword evidence="6 7" id="KW-0472">Membrane</keyword>
<evidence type="ECO:0000313" key="8">
    <source>
        <dbReference type="EMBL" id="MFD2140076.1"/>
    </source>
</evidence>
<gene>
    <name evidence="8" type="ORF">ACFSNC_06680</name>
</gene>
<keyword evidence="4 7" id="KW-0812">Transmembrane</keyword>
<dbReference type="PANTHER" id="PTHR30106">
    <property type="entry name" value="INNER MEMBRANE PROTEIN YEIH-RELATED"/>
    <property type="match status" value="1"/>
</dbReference>
<dbReference type="Proteomes" id="UP001597299">
    <property type="component" value="Unassembled WGS sequence"/>
</dbReference>
<dbReference type="PANTHER" id="PTHR30106:SF2">
    <property type="entry name" value="UPF0324 INNER MEMBRANE PROTEIN YEIH"/>
    <property type="match status" value="1"/>
</dbReference>
<feature type="transmembrane region" description="Helical" evidence="7">
    <location>
        <begin position="86"/>
        <end position="104"/>
    </location>
</feature>
<feature type="transmembrane region" description="Helical" evidence="7">
    <location>
        <begin position="231"/>
        <end position="250"/>
    </location>
</feature>
<keyword evidence="3" id="KW-1003">Cell membrane</keyword>
<feature type="transmembrane region" description="Helical" evidence="7">
    <location>
        <begin position="325"/>
        <end position="346"/>
    </location>
</feature>
<evidence type="ECO:0000256" key="2">
    <source>
        <dbReference type="ARBA" id="ARBA00007977"/>
    </source>
</evidence>
<feature type="transmembrane region" description="Helical" evidence="7">
    <location>
        <begin position="271"/>
        <end position="288"/>
    </location>
</feature>
<dbReference type="RefSeq" id="WP_213353245.1">
    <property type="nucleotide sequence ID" value="NZ_JAHBGB010000033.1"/>
</dbReference>
<dbReference type="EMBL" id="JBHUHD010000001">
    <property type="protein sequence ID" value="MFD2140076.1"/>
    <property type="molecule type" value="Genomic_DNA"/>
</dbReference>
<dbReference type="Pfam" id="PF03601">
    <property type="entry name" value="Cons_hypoth698"/>
    <property type="match status" value="1"/>
</dbReference>
<feature type="transmembrane region" description="Helical" evidence="7">
    <location>
        <begin position="141"/>
        <end position="157"/>
    </location>
</feature>
<comment type="caution">
    <text evidence="8">The sequence shown here is derived from an EMBL/GenBank/DDBJ whole genome shotgun (WGS) entry which is preliminary data.</text>
</comment>
<feature type="transmembrane region" description="Helical" evidence="7">
    <location>
        <begin position="110"/>
        <end position="129"/>
    </location>
</feature>
<dbReference type="InterPro" id="IPR018383">
    <property type="entry name" value="UPF0324_pro"/>
</dbReference>
<keyword evidence="9" id="KW-1185">Reference proteome</keyword>
<evidence type="ECO:0000313" key="9">
    <source>
        <dbReference type="Proteomes" id="UP001597299"/>
    </source>
</evidence>
<proteinExistence type="inferred from homology"/>
<comment type="subcellular location">
    <subcellularLocation>
        <location evidence="1">Cell membrane</location>
        <topology evidence="1">Multi-pass membrane protein</topology>
    </subcellularLocation>
</comment>
<accession>A0ABW4YV66</accession>
<evidence type="ECO:0000256" key="5">
    <source>
        <dbReference type="ARBA" id="ARBA00022989"/>
    </source>
</evidence>
<sequence length="350" mass="35796">MAARSHATFIAQPAPRSGLAAPLLALWPGLALTAAIAAAAFGLRQLPYLGGFSPMILAIVIGMALHNVLGTPARARPGVAFAMRRILRAAIVLLGLQLTAAQVAEVGGTGLAVITLTLVATFLFTVWLGRRLGVERGLAELIAAGTSICGASAVIAANTVTRAPDEDVAYAVACVTVFGSIAMLGYPLLVGALDLSPQAYGLWAGASIHEIAQVVAAAYQDGTAAGEFGTIAKLSRVMLLAPVIMCLGLAAARRARRQGADAGGARPPMPWFVLGFLALVGVNSVVNIPAELKAHLVVATSFLLSMALAAMGLETSFAKLKAKGARPFALGFAAFAFIAGFSLMLVKITA</sequence>
<organism evidence="8 9">
    <name type="scientific">Ancylobacter oerskovii</name>
    <dbReference type="NCBI Taxonomy" id="459519"/>
    <lineage>
        <taxon>Bacteria</taxon>
        <taxon>Pseudomonadati</taxon>
        <taxon>Pseudomonadota</taxon>
        <taxon>Alphaproteobacteria</taxon>
        <taxon>Hyphomicrobiales</taxon>
        <taxon>Xanthobacteraceae</taxon>
        <taxon>Ancylobacter</taxon>
    </lineage>
</organism>
<evidence type="ECO:0000256" key="7">
    <source>
        <dbReference type="SAM" id="Phobius"/>
    </source>
</evidence>
<feature type="transmembrane region" description="Helical" evidence="7">
    <location>
        <begin position="294"/>
        <end position="313"/>
    </location>
</feature>
<reference evidence="9" key="1">
    <citation type="journal article" date="2019" name="Int. J. Syst. Evol. Microbiol.">
        <title>The Global Catalogue of Microorganisms (GCM) 10K type strain sequencing project: providing services to taxonomists for standard genome sequencing and annotation.</title>
        <authorList>
            <consortium name="The Broad Institute Genomics Platform"/>
            <consortium name="The Broad Institute Genome Sequencing Center for Infectious Disease"/>
            <person name="Wu L."/>
            <person name="Ma J."/>
        </authorList>
    </citation>
    <scope>NUCLEOTIDE SEQUENCE [LARGE SCALE GENOMIC DNA]</scope>
    <source>
        <strain evidence="9">CCM 7435</strain>
    </source>
</reference>
<comment type="similarity">
    <text evidence="2">Belongs to the UPF0324 family.</text>
</comment>
<name>A0ABW4YV66_9HYPH</name>
<evidence type="ECO:0000256" key="4">
    <source>
        <dbReference type="ARBA" id="ARBA00022692"/>
    </source>
</evidence>
<protein>
    <submittedName>
        <fullName evidence="8">YeiH family protein</fullName>
    </submittedName>
</protein>
<feature type="transmembrane region" description="Helical" evidence="7">
    <location>
        <begin position="21"/>
        <end position="42"/>
    </location>
</feature>
<evidence type="ECO:0000256" key="3">
    <source>
        <dbReference type="ARBA" id="ARBA00022475"/>
    </source>
</evidence>
<feature type="transmembrane region" description="Helical" evidence="7">
    <location>
        <begin position="169"/>
        <end position="193"/>
    </location>
</feature>